<name>A0ABQ5Y125_9VIBR</name>
<reference evidence="2" key="1">
    <citation type="journal article" date="2019" name="Int. J. Syst. Evol. Microbiol.">
        <title>The Global Catalogue of Microorganisms (GCM) 10K type strain sequencing project: providing services to taxonomists for standard genome sequencing and annotation.</title>
        <authorList>
            <consortium name="The Broad Institute Genomics Platform"/>
            <consortium name="The Broad Institute Genome Sequencing Center for Infectious Disease"/>
            <person name="Wu L."/>
            <person name="Ma J."/>
        </authorList>
    </citation>
    <scope>NUCLEOTIDE SEQUENCE [LARGE SCALE GENOMIC DNA]</scope>
    <source>
        <strain evidence="2">NBRC 110633</strain>
    </source>
</reference>
<evidence type="ECO:0000313" key="1">
    <source>
        <dbReference type="EMBL" id="GLR04394.1"/>
    </source>
</evidence>
<sequence>MTGPMFDLEGCEDAVLIDNETISEQFIKARNCPRIHLEGNKAGLNALGKLGLPIEALNEEQVNTLLSEIIEREGKFSDTGNSWLTNSATFATLAADVQSTIIGVLAATGVSCYKTIKSKLLKEQAI</sequence>
<protein>
    <submittedName>
        <fullName evidence="1">Uncharacterized protein</fullName>
    </submittedName>
</protein>
<keyword evidence="2" id="KW-1185">Reference proteome</keyword>
<accession>A0ABQ5Y125</accession>
<gene>
    <name evidence="1" type="ORF">GCM10007906_19820</name>
</gene>
<dbReference type="Proteomes" id="UP001156669">
    <property type="component" value="Unassembled WGS sequence"/>
</dbReference>
<dbReference type="RefSeq" id="WP_045400997.1">
    <property type="nucleotide sequence ID" value="NZ_BBLD01000035.1"/>
</dbReference>
<organism evidence="1 2">
    <name type="scientific">Vibrio hyugaensis</name>
    <dbReference type="NCBI Taxonomy" id="1534743"/>
    <lineage>
        <taxon>Bacteria</taxon>
        <taxon>Pseudomonadati</taxon>
        <taxon>Pseudomonadota</taxon>
        <taxon>Gammaproteobacteria</taxon>
        <taxon>Vibrionales</taxon>
        <taxon>Vibrionaceae</taxon>
        <taxon>Vibrio</taxon>
    </lineage>
</organism>
<proteinExistence type="predicted"/>
<dbReference type="EMBL" id="BSOE01000030">
    <property type="protein sequence ID" value="GLR04394.1"/>
    <property type="molecule type" value="Genomic_DNA"/>
</dbReference>
<evidence type="ECO:0000313" key="2">
    <source>
        <dbReference type="Proteomes" id="UP001156669"/>
    </source>
</evidence>
<comment type="caution">
    <text evidence="1">The sequence shown here is derived from an EMBL/GenBank/DDBJ whole genome shotgun (WGS) entry which is preliminary data.</text>
</comment>